<dbReference type="PANTHER" id="PTHR31099:SF24">
    <property type="entry name" value="AMINOTRANSFERASE-LIKE PLANT MOBILE DOMAIN-CONTAINING PROTEIN"/>
    <property type="match status" value="1"/>
</dbReference>
<dbReference type="Proteomes" id="UP000712600">
    <property type="component" value="Unassembled WGS sequence"/>
</dbReference>
<keyword evidence="2" id="KW-0812">Transmembrane</keyword>
<gene>
    <name evidence="3" type="ORF">F2Q69_00042944</name>
</gene>
<evidence type="ECO:0000256" key="1">
    <source>
        <dbReference type="SAM" id="MobiDB-lite"/>
    </source>
</evidence>
<feature type="transmembrane region" description="Helical" evidence="2">
    <location>
        <begin position="273"/>
        <end position="292"/>
    </location>
</feature>
<proteinExistence type="predicted"/>
<evidence type="ECO:0000313" key="3">
    <source>
        <dbReference type="EMBL" id="KAF3503745.1"/>
    </source>
</evidence>
<keyword evidence="2" id="KW-0472">Membrane</keyword>
<feature type="region of interest" description="Disordered" evidence="1">
    <location>
        <begin position="299"/>
        <end position="321"/>
    </location>
</feature>
<dbReference type="EMBL" id="QGKX02001621">
    <property type="protein sequence ID" value="KAF3503745.1"/>
    <property type="molecule type" value="Genomic_DNA"/>
</dbReference>
<dbReference type="PANTHER" id="PTHR31099">
    <property type="entry name" value="OS06G0165300 PROTEIN"/>
    <property type="match status" value="1"/>
</dbReference>
<sequence>MNPEPLLFLSSLVGGRARPRRPFTDHFSSPVPSWGNVPEADSEAVPMAPLRKLCSCFFDDGPRSKIREGDLANIKRKYLIHPSVGMRSPTEFERTLDSGSGEGAVYEAYLKAGFWGTIPSLIGKVSSFFGFRPSQLSPLTWRALMALQVLGELYEFSIGVHEVVYSYYFAPLVNKDGFYHLRSPLMEFPLCGLKHRRPISICEMSCIKGFQDQGKVCKKRRLGPFVLWFYYLSYLHVVSLTKLYKIEDVICLSDSILAIVFTIQAKPDDGKNPFIIVFGYFTAVVVVLFRYANIPFRHQPQPHPHDDDDGEGRGGTRRTRRRHGDARYYYCVMVT</sequence>
<organism evidence="3 4">
    <name type="scientific">Brassica cretica</name>
    <name type="common">Mustard</name>
    <dbReference type="NCBI Taxonomy" id="69181"/>
    <lineage>
        <taxon>Eukaryota</taxon>
        <taxon>Viridiplantae</taxon>
        <taxon>Streptophyta</taxon>
        <taxon>Embryophyta</taxon>
        <taxon>Tracheophyta</taxon>
        <taxon>Spermatophyta</taxon>
        <taxon>Magnoliopsida</taxon>
        <taxon>eudicotyledons</taxon>
        <taxon>Gunneridae</taxon>
        <taxon>Pentapetalae</taxon>
        <taxon>rosids</taxon>
        <taxon>malvids</taxon>
        <taxon>Brassicales</taxon>
        <taxon>Brassicaceae</taxon>
        <taxon>Brassiceae</taxon>
        <taxon>Brassica</taxon>
    </lineage>
</organism>
<protein>
    <submittedName>
        <fullName evidence="3">Uncharacterized protein</fullName>
    </submittedName>
</protein>
<comment type="caution">
    <text evidence="3">The sequence shown here is derived from an EMBL/GenBank/DDBJ whole genome shotgun (WGS) entry which is preliminary data.</text>
</comment>
<reference evidence="3" key="1">
    <citation type="submission" date="2019-12" db="EMBL/GenBank/DDBJ databases">
        <title>Genome sequencing and annotation of Brassica cretica.</title>
        <authorList>
            <person name="Studholme D.J."/>
            <person name="Sarris P."/>
        </authorList>
    </citation>
    <scope>NUCLEOTIDE SEQUENCE</scope>
    <source>
        <strain evidence="3">PFS-109/04</strain>
        <tissue evidence="3">Leaf</tissue>
    </source>
</reference>
<keyword evidence="2" id="KW-1133">Transmembrane helix</keyword>
<evidence type="ECO:0000313" key="4">
    <source>
        <dbReference type="Proteomes" id="UP000712600"/>
    </source>
</evidence>
<evidence type="ECO:0000256" key="2">
    <source>
        <dbReference type="SAM" id="Phobius"/>
    </source>
</evidence>
<feature type="compositionally biased region" description="Basic and acidic residues" evidence="1">
    <location>
        <begin position="303"/>
        <end position="314"/>
    </location>
</feature>
<accession>A0A8S9NJK9</accession>
<name>A0A8S9NJK9_BRACR</name>
<dbReference type="AlphaFoldDB" id="A0A8S9NJK9"/>